<dbReference type="RefSeq" id="WP_390214525.1">
    <property type="nucleotide sequence ID" value="NZ_JBHSWX010000011.1"/>
</dbReference>
<name>A0ABD5TCU7_9EURY</name>
<keyword evidence="4" id="KW-0028">Amino-acid biosynthesis</keyword>
<comment type="similarity">
    <text evidence="2">Belongs to the LeuD family. LeuD type 2 subfamily.</text>
</comment>
<evidence type="ECO:0000256" key="6">
    <source>
        <dbReference type="ARBA" id="ARBA00029440"/>
    </source>
</evidence>
<dbReference type="Gene3D" id="3.20.19.10">
    <property type="entry name" value="Aconitase, domain 4"/>
    <property type="match status" value="1"/>
</dbReference>
<dbReference type="InterPro" id="IPR033940">
    <property type="entry name" value="IPMI_Swivel"/>
</dbReference>
<dbReference type="GO" id="GO:0003861">
    <property type="term" value="F:3-isopropylmalate dehydratase activity"/>
    <property type="evidence" value="ECO:0007669"/>
    <property type="project" value="UniProtKB-EC"/>
</dbReference>
<evidence type="ECO:0000313" key="10">
    <source>
        <dbReference type="Proteomes" id="UP001596443"/>
    </source>
</evidence>
<keyword evidence="5 9" id="KW-0456">Lyase</keyword>
<dbReference type="InterPro" id="IPR050075">
    <property type="entry name" value="LeuD"/>
</dbReference>
<dbReference type="Pfam" id="PF00694">
    <property type="entry name" value="Aconitase_C"/>
    <property type="match status" value="1"/>
</dbReference>
<keyword evidence="10" id="KW-1185">Reference proteome</keyword>
<evidence type="ECO:0000256" key="3">
    <source>
        <dbReference type="ARBA" id="ARBA00011271"/>
    </source>
</evidence>
<proteinExistence type="inferred from homology"/>
<dbReference type="CDD" id="cd01577">
    <property type="entry name" value="IPMI_Swivel"/>
    <property type="match status" value="1"/>
</dbReference>
<comment type="similarity">
    <text evidence="1">Belongs to the LeuD family. LeuD type 1 subfamily.</text>
</comment>
<evidence type="ECO:0000256" key="7">
    <source>
        <dbReference type="SAM" id="MobiDB-lite"/>
    </source>
</evidence>
<dbReference type="GO" id="GO:0008652">
    <property type="term" value="P:amino acid biosynthetic process"/>
    <property type="evidence" value="ECO:0007669"/>
    <property type="project" value="UniProtKB-KW"/>
</dbReference>
<reference evidence="9 10" key="1">
    <citation type="journal article" date="2019" name="Int. J. Syst. Evol. Microbiol.">
        <title>The Global Catalogue of Microorganisms (GCM) 10K type strain sequencing project: providing services to taxonomists for standard genome sequencing and annotation.</title>
        <authorList>
            <consortium name="The Broad Institute Genomics Platform"/>
            <consortium name="The Broad Institute Genome Sequencing Center for Infectious Disease"/>
            <person name="Wu L."/>
            <person name="Ma J."/>
        </authorList>
    </citation>
    <scope>NUCLEOTIDE SEQUENCE [LARGE SCALE GENOMIC DNA]</scope>
    <source>
        <strain evidence="9 10">SYNS20</strain>
    </source>
</reference>
<dbReference type="InterPro" id="IPR000573">
    <property type="entry name" value="AconitaseA/IPMdHydase_ssu_swvl"/>
</dbReference>
<feature type="domain" description="Aconitase A/isopropylmalate dehydratase small subunit swivel" evidence="8">
    <location>
        <begin position="30"/>
        <end position="142"/>
    </location>
</feature>
<dbReference type="AlphaFoldDB" id="A0ABD5TCU7"/>
<evidence type="ECO:0000256" key="5">
    <source>
        <dbReference type="ARBA" id="ARBA00023239"/>
    </source>
</evidence>
<dbReference type="EMBL" id="JBHSWX010000011">
    <property type="protein sequence ID" value="MFC6785037.1"/>
    <property type="molecule type" value="Genomic_DNA"/>
</dbReference>
<comment type="pathway">
    <text evidence="6">Amino-acid biosynthesis.</text>
</comment>
<evidence type="ECO:0000256" key="2">
    <source>
        <dbReference type="ARBA" id="ARBA00009869"/>
    </source>
</evidence>
<feature type="region of interest" description="Disordered" evidence="7">
    <location>
        <begin position="1"/>
        <end position="26"/>
    </location>
</feature>
<dbReference type="NCBIfam" id="NF002458">
    <property type="entry name" value="PRK01641.1"/>
    <property type="match status" value="1"/>
</dbReference>
<gene>
    <name evidence="9" type="ORF">ACFQFD_03240</name>
</gene>
<evidence type="ECO:0000259" key="8">
    <source>
        <dbReference type="Pfam" id="PF00694"/>
    </source>
</evidence>
<evidence type="ECO:0000256" key="4">
    <source>
        <dbReference type="ARBA" id="ARBA00022605"/>
    </source>
</evidence>
<comment type="subunit">
    <text evidence="3">Heterodimer of LeuC and LeuD.</text>
</comment>
<protein>
    <submittedName>
        <fullName evidence="9">3-isopropylmalate dehydratase small subunit 2</fullName>
        <ecNumber evidence="9">4.2.1.33</ecNumber>
    </submittedName>
</protein>
<dbReference type="SUPFAM" id="SSF52016">
    <property type="entry name" value="LeuD/IlvD-like"/>
    <property type="match status" value="1"/>
</dbReference>
<accession>A0ABD5TCU7</accession>
<dbReference type="EC" id="4.2.1.33" evidence="9"/>
<organism evidence="9 10">
    <name type="scientific">Halobaculum halobium</name>
    <dbReference type="NCBI Taxonomy" id="3032281"/>
    <lineage>
        <taxon>Archaea</taxon>
        <taxon>Methanobacteriati</taxon>
        <taxon>Methanobacteriota</taxon>
        <taxon>Stenosarchaea group</taxon>
        <taxon>Halobacteria</taxon>
        <taxon>Halobacteriales</taxon>
        <taxon>Haloferacaceae</taxon>
        <taxon>Halobaculum</taxon>
    </lineage>
</organism>
<evidence type="ECO:0000313" key="9">
    <source>
        <dbReference type="EMBL" id="MFC6785037.1"/>
    </source>
</evidence>
<dbReference type="Proteomes" id="UP001596443">
    <property type="component" value="Unassembled WGS sequence"/>
</dbReference>
<evidence type="ECO:0000256" key="1">
    <source>
        <dbReference type="ARBA" id="ARBA00009845"/>
    </source>
</evidence>
<dbReference type="PANTHER" id="PTHR43345:SF5">
    <property type="entry name" value="3-ISOPROPYLMALATE DEHYDRATASE SMALL SUBUNIT"/>
    <property type="match status" value="1"/>
</dbReference>
<dbReference type="PANTHER" id="PTHR43345">
    <property type="entry name" value="3-ISOPROPYLMALATE DEHYDRATASE SMALL SUBUNIT 2-RELATED-RELATED"/>
    <property type="match status" value="1"/>
</dbReference>
<sequence length="220" mass="23900">MSDDVPGSAGDDAPETDGADDSAAVPAIRRVAGTGVPLRGDDIDTDQILPARFLKAVTFDDMGEYAFYDQRRDENGDPNDHPFNEYRGANVLAVNDNFGCGSSREHAPQGLMRWGVEAIVGESFAEIFQDNCKSLGIPTLAVDHEDVVALQEFIETNPDAGVEVDVREETVRYDGTAIEGEVPDAMREALLEGKWDTTAVMRTNLDRATAVNDSLPYTDD</sequence>
<comment type="caution">
    <text evidence="9">The sequence shown here is derived from an EMBL/GenBank/DDBJ whole genome shotgun (WGS) entry which is preliminary data.</text>
</comment>
<dbReference type="InterPro" id="IPR015928">
    <property type="entry name" value="Aconitase/3IPM_dehydase_swvl"/>
</dbReference>